<accession>C6WDZ2</accession>
<keyword evidence="3" id="KW-1185">Reference proteome</keyword>
<evidence type="ECO:0000313" key="3">
    <source>
        <dbReference type="Proteomes" id="UP000002213"/>
    </source>
</evidence>
<name>C6WDZ2_ACTMD</name>
<dbReference type="HOGENOM" id="CLU_2068095_0_0_11"/>
<dbReference type="Proteomes" id="UP000002213">
    <property type="component" value="Chromosome"/>
</dbReference>
<organism evidence="2 3">
    <name type="scientific">Actinosynnema mirum (strain ATCC 29888 / DSM 43827 / JCM 3225 / NBRC 14064 / NCIMB 13271 / NRRL B-12336 / IMRU 3971 / 101)</name>
    <dbReference type="NCBI Taxonomy" id="446462"/>
    <lineage>
        <taxon>Bacteria</taxon>
        <taxon>Bacillati</taxon>
        <taxon>Actinomycetota</taxon>
        <taxon>Actinomycetes</taxon>
        <taxon>Pseudonocardiales</taxon>
        <taxon>Pseudonocardiaceae</taxon>
        <taxon>Actinosynnema</taxon>
    </lineage>
</organism>
<dbReference type="AlphaFoldDB" id="C6WDZ2"/>
<protein>
    <submittedName>
        <fullName evidence="2">Uncharacterized protein</fullName>
    </submittedName>
</protein>
<evidence type="ECO:0000256" key="1">
    <source>
        <dbReference type="SAM" id="MobiDB-lite"/>
    </source>
</evidence>
<dbReference type="KEGG" id="ami:Amir_0166"/>
<gene>
    <name evidence="2" type="ordered locus">Amir_0166</name>
</gene>
<sequence length="118" mass="12745">MTGGEVGAPVLDSWSPPLPATPPVRTRFARDGDRVRLVVSLLDPLARELLPLRELRVDLDGERLAVVPLGGSVGGVHEFEVSGVEPGGHRVRVEVEPEQLDLATTVRETEVTQSLPPR</sequence>
<reference evidence="2 3" key="1">
    <citation type="journal article" date="2009" name="Stand. Genomic Sci.">
        <title>Complete genome sequence of Actinosynnema mirum type strain (101).</title>
        <authorList>
            <person name="Land M."/>
            <person name="Lapidus A."/>
            <person name="Mayilraj S."/>
            <person name="Chen F."/>
            <person name="Copeland A."/>
            <person name="Del Rio T.G."/>
            <person name="Nolan M."/>
            <person name="Lucas S."/>
            <person name="Tice H."/>
            <person name="Cheng J.F."/>
            <person name="Chertkov O."/>
            <person name="Bruce D."/>
            <person name="Goodwin L."/>
            <person name="Pitluck S."/>
            <person name="Rohde M."/>
            <person name="Goker M."/>
            <person name="Pati A."/>
            <person name="Ivanova N."/>
            <person name="Mavromatis K."/>
            <person name="Chen A."/>
            <person name="Palaniappan K."/>
            <person name="Hauser L."/>
            <person name="Chang Y.J."/>
            <person name="Jeffries C.C."/>
            <person name="Brettin T."/>
            <person name="Detter J.C."/>
            <person name="Han C."/>
            <person name="Chain P."/>
            <person name="Tindall B.J."/>
            <person name="Bristow J."/>
            <person name="Eisen J.A."/>
            <person name="Markowitz V."/>
            <person name="Hugenholtz P."/>
            <person name="Kyrpides N.C."/>
            <person name="Klenk H.P."/>
        </authorList>
    </citation>
    <scope>NUCLEOTIDE SEQUENCE [LARGE SCALE GENOMIC DNA]</scope>
    <source>
        <strain evidence="3">ATCC 29888 / DSM 43827 / JCM 3225 / NBRC 14064 / NCIMB 13271 / NRRL B-12336 / IMRU 3971 / 101</strain>
    </source>
</reference>
<proteinExistence type="predicted"/>
<dbReference type="STRING" id="446462.Amir_0166"/>
<feature type="region of interest" description="Disordered" evidence="1">
    <location>
        <begin position="1"/>
        <end position="20"/>
    </location>
</feature>
<evidence type="ECO:0000313" key="2">
    <source>
        <dbReference type="EMBL" id="ACU34137.1"/>
    </source>
</evidence>
<dbReference type="EMBL" id="CP001630">
    <property type="protein sequence ID" value="ACU34137.1"/>
    <property type="molecule type" value="Genomic_DNA"/>
</dbReference>